<keyword evidence="3 6" id="KW-0064">Aspartyl protease</keyword>
<dbReference type="InterPro" id="IPR034164">
    <property type="entry name" value="Pepsin-like_dom"/>
</dbReference>
<dbReference type="CDD" id="cd05471">
    <property type="entry name" value="pepsin_like"/>
    <property type="match status" value="1"/>
</dbReference>
<feature type="active site" evidence="5">
    <location>
        <position position="293"/>
    </location>
</feature>
<dbReference type="InterPro" id="IPR001969">
    <property type="entry name" value="Aspartic_peptidase_AS"/>
</dbReference>
<evidence type="ECO:0000313" key="11">
    <source>
        <dbReference type="Proteomes" id="UP000076154"/>
    </source>
</evidence>
<comment type="caution">
    <text evidence="10">The sequence shown here is derived from an EMBL/GenBank/DDBJ whole genome shotgun (WGS) entry which is preliminary data.</text>
</comment>
<dbReference type="FunCoup" id="A0A369J2U4">
    <property type="interactions" value="43"/>
</dbReference>
<feature type="region of interest" description="Disordered" evidence="7">
    <location>
        <begin position="433"/>
        <end position="479"/>
    </location>
</feature>
<evidence type="ECO:0000256" key="4">
    <source>
        <dbReference type="ARBA" id="ARBA00022801"/>
    </source>
</evidence>
<feature type="compositionally biased region" description="Low complexity" evidence="7">
    <location>
        <begin position="464"/>
        <end position="479"/>
    </location>
</feature>
<dbReference type="PROSITE" id="PS51767">
    <property type="entry name" value="PEPTIDASE_A1"/>
    <property type="match status" value="1"/>
</dbReference>
<accession>A0A369J2U4</accession>
<dbReference type="PANTHER" id="PTHR47966">
    <property type="entry name" value="BETA-SITE APP-CLEAVING ENZYME, ISOFORM A-RELATED"/>
    <property type="match status" value="1"/>
</dbReference>
<evidence type="ECO:0000256" key="2">
    <source>
        <dbReference type="ARBA" id="ARBA00022670"/>
    </source>
</evidence>
<dbReference type="GO" id="GO:0006508">
    <property type="term" value="P:proteolysis"/>
    <property type="evidence" value="ECO:0007669"/>
    <property type="project" value="UniProtKB-KW"/>
</dbReference>
<dbReference type="InterPro" id="IPR033121">
    <property type="entry name" value="PEPTIDASE_A1"/>
</dbReference>
<evidence type="ECO:0000256" key="3">
    <source>
        <dbReference type="ARBA" id="ARBA00022750"/>
    </source>
</evidence>
<gene>
    <name evidence="10" type="ORF">Hypma_002991</name>
</gene>
<feature type="signal peptide" evidence="8">
    <location>
        <begin position="1"/>
        <end position="22"/>
    </location>
</feature>
<dbReference type="PROSITE" id="PS00141">
    <property type="entry name" value="ASP_PROTEASE"/>
    <property type="match status" value="1"/>
</dbReference>
<protein>
    <submittedName>
        <fullName evidence="10">Lysosomal aspartic protease</fullName>
    </submittedName>
</protein>
<feature type="domain" description="Peptidase A1" evidence="9">
    <location>
        <begin position="82"/>
        <end position="410"/>
    </location>
</feature>
<feature type="compositionally biased region" description="Low complexity" evidence="7">
    <location>
        <begin position="433"/>
        <end position="451"/>
    </location>
</feature>
<dbReference type="Pfam" id="PF00026">
    <property type="entry name" value="Asp"/>
    <property type="match status" value="1"/>
</dbReference>
<dbReference type="EMBL" id="LUEZ02000126">
    <property type="protein sequence ID" value="RDB16308.1"/>
    <property type="molecule type" value="Genomic_DNA"/>
</dbReference>
<dbReference type="FunFam" id="2.40.70.10:FF:000115">
    <property type="entry name" value="Lysosomal aspartic protease"/>
    <property type="match status" value="1"/>
</dbReference>
<evidence type="ECO:0000256" key="8">
    <source>
        <dbReference type="SAM" id="SignalP"/>
    </source>
</evidence>
<dbReference type="InParanoid" id="A0A369J2U4"/>
<dbReference type="OrthoDB" id="771136at2759"/>
<sequence>MTWTILPLSLSLFCLLPTSTFAIEPLHLTLSRRAPPENVADHYNAVGKFLHGKYYAASNNKTGSRRAVAGISMVNQQSDASYFATVNIGTPPQPFNVILDTGSSDLWVADSACVTCNRVTPVFEASKSSSLQLSASSTTIRYGSGEVAGQIGSDVVRMGGFTVQEQTFLAVNELSSGLLDGSVSGILGLAFSTIASTRATPFWQTLANNGQLTTPEMSFWMTRFRDVPTASEEEPGGVFTLGGTNSSLFTGDIEFLTMPTSTPTFWLLSLSSMTVQGKRVSITSGNSALAAIDTGTTLIGGPTEDVQAIWAAVPGAQAVDTMSGFFSFPCTTEVEVTMSFGGKSWPINTADMNLGRVSRGSTQCVGGIFDLSLGSNIVSGGGNPNWVVGATFLKNVYSVFRSDPPSIGFAQLSTAAGGSGAAPFSSTSSASILTNSPSTSTSSSPPRGFSSLFPTTSGAPGAAPSGTSDGNGTSNGSPSNKAGAGSLVFSLLAGLSAAISLLLS</sequence>
<keyword evidence="11" id="KW-1185">Reference proteome</keyword>
<evidence type="ECO:0000256" key="6">
    <source>
        <dbReference type="RuleBase" id="RU000454"/>
    </source>
</evidence>
<reference evidence="10" key="1">
    <citation type="submission" date="2018-04" db="EMBL/GenBank/DDBJ databases">
        <title>Whole genome sequencing of Hypsizygus marmoreus.</title>
        <authorList>
            <person name="Choi I.-G."/>
            <person name="Min B."/>
            <person name="Kim J.-G."/>
            <person name="Kim S."/>
            <person name="Oh Y.-L."/>
            <person name="Kong W.-S."/>
            <person name="Park H."/>
            <person name="Jeong J."/>
            <person name="Song E.-S."/>
        </authorList>
    </citation>
    <scope>NUCLEOTIDE SEQUENCE [LARGE SCALE GENOMIC DNA]</scope>
    <source>
        <strain evidence="10">51987-8</strain>
    </source>
</reference>
<evidence type="ECO:0000256" key="5">
    <source>
        <dbReference type="PIRSR" id="PIRSR601461-1"/>
    </source>
</evidence>
<dbReference type="GO" id="GO:0004190">
    <property type="term" value="F:aspartic-type endopeptidase activity"/>
    <property type="evidence" value="ECO:0007669"/>
    <property type="project" value="UniProtKB-KW"/>
</dbReference>
<dbReference type="STRING" id="39966.A0A369J2U4"/>
<dbReference type="InterPro" id="IPR001461">
    <property type="entry name" value="Aspartic_peptidase_A1"/>
</dbReference>
<feature type="active site" evidence="5">
    <location>
        <position position="100"/>
    </location>
</feature>
<dbReference type="Proteomes" id="UP000076154">
    <property type="component" value="Unassembled WGS sequence"/>
</dbReference>
<dbReference type="PANTHER" id="PTHR47966:SF6">
    <property type="entry name" value="PEPTIDASE A1 DOMAIN-CONTAINING PROTEIN"/>
    <property type="match status" value="1"/>
</dbReference>
<evidence type="ECO:0000259" key="9">
    <source>
        <dbReference type="PROSITE" id="PS51767"/>
    </source>
</evidence>
<proteinExistence type="inferred from homology"/>
<dbReference type="PRINTS" id="PR00792">
    <property type="entry name" value="PEPSIN"/>
</dbReference>
<keyword evidence="4 6" id="KW-0378">Hydrolase</keyword>
<comment type="similarity">
    <text evidence="1 6">Belongs to the peptidase A1 family.</text>
</comment>
<dbReference type="InterPro" id="IPR021109">
    <property type="entry name" value="Peptidase_aspartic_dom_sf"/>
</dbReference>
<organism evidence="10 11">
    <name type="scientific">Hypsizygus marmoreus</name>
    <name type="common">White beech mushroom</name>
    <name type="synonym">Agaricus marmoreus</name>
    <dbReference type="NCBI Taxonomy" id="39966"/>
    <lineage>
        <taxon>Eukaryota</taxon>
        <taxon>Fungi</taxon>
        <taxon>Dikarya</taxon>
        <taxon>Basidiomycota</taxon>
        <taxon>Agaricomycotina</taxon>
        <taxon>Agaricomycetes</taxon>
        <taxon>Agaricomycetidae</taxon>
        <taxon>Agaricales</taxon>
        <taxon>Tricholomatineae</taxon>
        <taxon>Lyophyllaceae</taxon>
        <taxon>Hypsizygus</taxon>
    </lineage>
</organism>
<keyword evidence="2 6" id="KW-0645">Protease</keyword>
<evidence type="ECO:0000256" key="1">
    <source>
        <dbReference type="ARBA" id="ARBA00007447"/>
    </source>
</evidence>
<dbReference type="Gene3D" id="2.40.70.10">
    <property type="entry name" value="Acid Proteases"/>
    <property type="match status" value="2"/>
</dbReference>
<name>A0A369J2U4_HYPMA</name>
<feature type="chain" id="PRO_5016909541" evidence="8">
    <location>
        <begin position="23"/>
        <end position="504"/>
    </location>
</feature>
<evidence type="ECO:0000256" key="7">
    <source>
        <dbReference type="SAM" id="MobiDB-lite"/>
    </source>
</evidence>
<dbReference type="SUPFAM" id="SSF50630">
    <property type="entry name" value="Acid proteases"/>
    <property type="match status" value="1"/>
</dbReference>
<evidence type="ECO:0000313" key="10">
    <source>
        <dbReference type="EMBL" id="RDB16308.1"/>
    </source>
</evidence>
<dbReference type="AlphaFoldDB" id="A0A369J2U4"/>
<keyword evidence="8" id="KW-0732">Signal</keyword>